<dbReference type="CDD" id="cd00024">
    <property type="entry name" value="CD_CSD"/>
    <property type="match status" value="1"/>
</dbReference>
<dbReference type="InterPro" id="IPR016197">
    <property type="entry name" value="Chromo-like_dom_sf"/>
</dbReference>
<dbReference type="PANTHER" id="PTHR37984:SF5">
    <property type="entry name" value="PROTEIN NYNRIN-LIKE"/>
    <property type="match status" value="1"/>
</dbReference>
<keyword evidence="14" id="KW-0239">DNA-directed DNA polymerase</keyword>
<keyword evidence="8" id="KW-0255">Endonuclease</keyword>
<dbReference type="InterPro" id="IPR056924">
    <property type="entry name" value="SH3_Tf2-1"/>
</dbReference>
<evidence type="ECO:0000256" key="14">
    <source>
        <dbReference type="ARBA" id="ARBA00022932"/>
    </source>
</evidence>
<dbReference type="GO" id="GO:0003964">
    <property type="term" value="F:RNA-directed DNA polymerase activity"/>
    <property type="evidence" value="ECO:0007669"/>
    <property type="project" value="UniProtKB-KW"/>
</dbReference>
<dbReference type="PROSITE" id="PS50994">
    <property type="entry name" value="INTEGRASE"/>
    <property type="match status" value="1"/>
</dbReference>
<dbReference type="Pfam" id="PF24626">
    <property type="entry name" value="SH3_Tf2-1"/>
    <property type="match status" value="1"/>
</dbReference>
<evidence type="ECO:0000256" key="13">
    <source>
        <dbReference type="ARBA" id="ARBA00022918"/>
    </source>
</evidence>
<dbReference type="GO" id="GO:0015074">
    <property type="term" value="P:DNA integration"/>
    <property type="evidence" value="ECO:0007669"/>
    <property type="project" value="UniProtKB-KW"/>
</dbReference>
<dbReference type="InterPro" id="IPR050951">
    <property type="entry name" value="Retrovirus_Pol_polyprotein"/>
</dbReference>
<dbReference type="SUPFAM" id="SSF56672">
    <property type="entry name" value="DNA/RNA polymerases"/>
    <property type="match status" value="1"/>
</dbReference>
<dbReference type="SUPFAM" id="SSF53098">
    <property type="entry name" value="Ribonuclease H-like"/>
    <property type="match status" value="1"/>
</dbReference>
<keyword evidence="16" id="KW-0233">DNA recombination</keyword>
<dbReference type="Gene3D" id="3.30.420.10">
    <property type="entry name" value="Ribonuclease H-like superfamily/Ribonuclease H"/>
    <property type="match status" value="1"/>
</dbReference>
<dbReference type="GO" id="GO:0003677">
    <property type="term" value="F:DNA binding"/>
    <property type="evidence" value="ECO:0007669"/>
    <property type="project" value="UniProtKB-KW"/>
</dbReference>
<dbReference type="Gene3D" id="1.10.340.70">
    <property type="match status" value="1"/>
</dbReference>
<evidence type="ECO:0000313" key="19">
    <source>
        <dbReference type="Proteomes" id="UP000237438"/>
    </source>
</evidence>
<dbReference type="Pfam" id="PF00665">
    <property type="entry name" value="rve"/>
    <property type="match status" value="1"/>
</dbReference>
<dbReference type="InterPro" id="IPR041373">
    <property type="entry name" value="RT_RNaseH"/>
</dbReference>
<evidence type="ECO:0000256" key="4">
    <source>
        <dbReference type="ARBA" id="ARBA00022695"/>
    </source>
</evidence>
<evidence type="ECO:0000256" key="16">
    <source>
        <dbReference type="ARBA" id="ARBA00023172"/>
    </source>
</evidence>
<comment type="caution">
    <text evidence="18">The sequence shown here is derived from an EMBL/GenBank/DDBJ whole genome shotgun (WGS) entry which is preliminary data.</text>
</comment>
<sequence length="629" mass="72803">MLAIVRSLSNWRAELQGTPNKIKIFTDHKALEYFMTTKNLTARQARWSELLSQFFFYIAYRPGKKNVAADALTRQSQDLHIQKTTAEAFRRKPLLKQEQLDPKITQNLDICSFTLSEVTPITLIDRILQANKTDPSLESMRSLARDQTGSYTLNNNLLFFKGLLVVPNQNTLRTDLIREAHDPISSAHPSPAKTARMLRYHYFWQTLRSDCIRYVQNCTKCRQSHRPKGKTPGLLKPLPIPQYRWQHICVDFKSFPPDRSGYNCIVVFIDRLSKEAISIPCYKTITAKDLAEIFCQYVYRYHNVPESIVSDRGPQFISSFWKSFCTLIGTNLNLSTAYHPQTDGQTEIMNQYIDQRLRPYVNYYQDNWASMLPALDNAQLTIPHASLGISPYELSHGFPPRKSFDWKPLANPENAREKLTQDEATMLVNSLKNAYDLVKSNLEKGQEKNKKDANKKRTEPNFSVGDMVWLLADNLRTDRPSRKLDHQQRGPFRITSMKGSSYKLDIPSSWRIHPVFSANLLRKAATNPLPGQTCENPSPVNIVGDDEYEIVRIKNSKVKLNRLFYQAEWLDHIDNQWYPASDFMYAPHLVQRFHKNYPKAKGPPKNLAKWLKAFEDGTENYENLRNNEI</sequence>
<evidence type="ECO:0000256" key="3">
    <source>
        <dbReference type="ARBA" id="ARBA00022679"/>
    </source>
</evidence>
<organism evidence="18 19">
    <name type="scientific">Erysiphe pulchra</name>
    <dbReference type="NCBI Taxonomy" id="225359"/>
    <lineage>
        <taxon>Eukaryota</taxon>
        <taxon>Fungi</taxon>
        <taxon>Dikarya</taxon>
        <taxon>Ascomycota</taxon>
        <taxon>Pezizomycotina</taxon>
        <taxon>Leotiomycetes</taxon>
        <taxon>Erysiphales</taxon>
        <taxon>Erysiphaceae</taxon>
        <taxon>Erysiphe</taxon>
    </lineage>
</organism>
<evidence type="ECO:0000256" key="12">
    <source>
        <dbReference type="ARBA" id="ARBA00022908"/>
    </source>
</evidence>
<keyword evidence="2" id="KW-0645">Protease</keyword>
<evidence type="ECO:0000313" key="18">
    <source>
        <dbReference type="EMBL" id="POS82116.1"/>
    </source>
</evidence>
<gene>
    <name evidence="18" type="ORF">EPUL_006419</name>
</gene>
<keyword evidence="5" id="KW-0540">Nuclease</keyword>
<reference evidence="18 19" key="1">
    <citation type="submission" date="2017-10" db="EMBL/GenBank/DDBJ databases">
        <title>Development of genomic resources for the powdery mildew, Erysiphe pulchra.</title>
        <authorList>
            <person name="Wadl P.A."/>
            <person name="Mack B.M."/>
            <person name="Moore G."/>
            <person name="Beltz S.B."/>
        </authorList>
    </citation>
    <scope>NUCLEOTIDE SEQUENCE [LARGE SCALE GENOMIC DNA]</scope>
    <source>
        <strain evidence="18">Cflorida</strain>
    </source>
</reference>
<evidence type="ECO:0000256" key="2">
    <source>
        <dbReference type="ARBA" id="ARBA00022670"/>
    </source>
</evidence>
<dbReference type="OrthoDB" id="3561256at2759"/>
<dbReference type="InterPro" id="IPR043502">
    <property type="entry name" value="DNA/RNA_pol_sf"/>
</dbReference>
<evidence type="ECO:0000256" key="10">
    <source>
        <dbReference type="ARBA" id="ARBA00022842"/>
    </source>
</evidence>
<dbReference type="InterPro" id="IPR012337">
    <property type="entry name" value="RNaseH-like_sf"/>
</dbReference>
<keyword evidence="10" id="KW-0460">Magnesium</keyword>
<keyword evidence="4" id="KW-0548">Nucleotidyltransferase</keyword>
<accession>A0A2S4PJ90</accession>
<name>A0A2S4PJ90_9PEZI</name>
<dbReference type="Proteomes" id="UP000237438">
    <property type="component" value="Unassembled WGS sequence"/>
</dbReference>
<evidence type="ECO:0000256" key="1">
    <source>
        <dbReference type="ARBA" id="ARBA00011353"/>
    </source>
</evidence>
<keyword evidence="13" id="KW-0695">RNA-directed DNA polymerase</keyword>
<dbReference type="GO" id="GO:0004190">
    <property type="term" value="F:aspartic-type endopeptidase activity"/>
    <property type="evidence" value="ECO:0007669"/>
    <property type="project" value="UniProtKB-KW"/>
</dbReference>
<evidence type="ECO:0000256" key="6">
    <source>
        <dbReference type="ARBA" id="ARBA00022723"/>
    </source>
</evidence>
<protein>
    <recommendedName>
        <fullName evidence="17">Integrase catalytic domain-containing protein</fullName>
    </recommendedName>
</protein>
<dbReference type="PANTHER" id="PTHR37984">
    <property type="entry name" value="PROTEIN CBG26694"/>
    <property type="match status" value="1"/>
</dbReference>
<evidence type="ECO:0000256" key="5">
    <source>
        <dbReference type="ARBA" id="ARBA00022722"/>
    </source>
</evidence>
<dbReference type="GO" id="GO:0006310">
    <property type="term" value="P:DNA recombination"/>
    <property type="evidence" value="ECO:0007669"/>
    <property type="project" value="UniProtKB-KW"/>
</dbReference>
<feature type="domain" description="Integrase catalytic" evidence="17">
    <location>
        <begin position="235"/>
        <end position="399"/>
    </location>
</feature>
<evidence type="ECO:0000256" key="11">
    <source>
        <dbReference type="ARBA" id="ARBA00022884"/>
    </source>
</evidence>
<dbReference type="Pfam" id="PF17917">
    <property type="entry name" value="RT_RNaseH"/>
    <property type="match status" value="1"/>
</dbReference>
<proteinExistence type="predicted"/>
<keyword evidence="11" id="KW-0694">RNA-binding</keyword>
<keyword evidence="19" id="KW-1185">Reference proteome</keyword>
<dbReference type="InterPro" id="IPR001584">
    <property type="entry name" value="Integrase_cat-core"/>
</dbReference>
<evidence type="ECO:0000256" key="9">
    <source>
        <dbReference type="ARBA" id="ARBA00022801"/>
    </source>
</evidence>
<evidence type="ECO:0000256" key="8">
    <source>
        <dbReference type="ARBA" id="ARBA00022759"/>
    </source>
</evidence>
<dbReference type="GO" id="GO:0046872">
    <property type="term" value="F:metal ion binding"/>
    <property type="evidence" value="ECO:0007669"/>
    <property type="project" value="UniProtKB-KW"/>
</dbReference>
<dbReference type="InterPro" id="IPR041588">
    <property type="entry name" value="Integrase_H2C2"/>
</dbReference>
<comment type="subunit">
    <text evidence="1">Component of the NuA4 histone acetyltransferase complex.</text>
</comment>
<dbReference type="GO" id="GO:0005634">
    <property type="term" value="C:nucleus"/>
    <property type="evidence" value="ECO:0007669"/>
    <property type="project" value="UniProtKB-ARBA"/>
</dbReference>
<evidence type="ECO:0000256" key="15">
    <source>
        <dbReference type="ARBA" id="ARBA00023125"/>
    </source>
</evidence>
<dbReference type="GO" id="GO:0004519">
    <property type="term" value="F:endonuclease activity"/>
    <property type="evidence" value="ECO:0007669"/>
    <property type="project" value="UniProtKB-KW"/>
</dbReference>
<dbReference type="GO" id="GO:0003723">
    <property type="term" value="F:RNA binding"/>
    <property type="evidence" value="ECO:0007669"/>
    <property type="project" value="UniProtKB-KW"/>
</dbReference>
<keyword evidence="15" id="KW-0238">DNA-binding</keyword>
<dbReference type="EMBL" id="PEDP01004182">
    <property type="protein sequence ID" value="POS82116.1"/>
    <property type="molecule type" value="Genomic_DNA"/>
</dbReference>
<keyword evidence="7" id="KW-0064">Aspartyl protease</keyword>
<dbReference type="SUPFAM" id="SSF54160">
    <property type="entry name" value="Chromo domain-like"/>
    <property type="match status" value="1"/>
</dbReference>
<keyword evidence="3" id="KW-0808">Transferase</keyword>
<dbReference type="GO" id="GO:0003887">
    <property type="term" value="F:DNA-directed DNA polymerase activity"/>
    <property type="evidence" value="ECO:0007669"/>
    <property type="project" value="UniProtKB-KW"/>
</dbReference>
<evidence type="ECO:0000259" key="17">
    <source>
        <dbReference type="PROSITE" id="PS50994"/>
    </source>
</evidence>
<dbReference type="STRING" id="225359.A0A2S4PJ90"/>
<evidence type="ECO:0000256" key="7">
    <source>
        <dbReference type="ARBA" id="ARBA00022750"/>
    </source>
</evidence>
<feature type="non-terminal residue" evidence="18">
    <location>
        <position position="629"/>
    </location>
</feature>
<keyword evidence="12" id="KW-0229">DNA integration</keyword>
<dbReference type="InterPro" id="IPR036397">
    <property type="entry name" value="RNaseH_sf"/>
</dbReference>
<dbReference type="GO" id="GO:0006508">
    <property type="term" value="P:proteolysis"/>
    <property type="evidence" value="ECO:0007669"/>
    <property type="project" value="UniProtKB-KW"/>
</dbReference>
<keyword evidence="9" id="KW-0378">Hydrolase</keyword>
<keyword evidence="6" id="KW-0479">Metal-binding</keyword>
<dbReference type="Pfam" id="PF17921">
    <property type="entry name" value="Integrase_H2C2"/>
    <property type="match status" value="1"/>
</dbReference>
<dbReference type="CDD" id="cd09274">
    <property type="entry name" value="RNase_HI_RT_Ty3"/>
    <property type="match status" value="1"/>
</dbReference>
<dbReference type="AlphaFoldDB" id="A0A2S4PJ90"/>